<dbReference type="Gene3D" id="3.40.50.11820">
    <property type="match status" value="1"/>
</dbReference>
<dbReference type="Pfam" id="PF04464">
    <property type="entry name" value="Glyphos_transf"/>
    <property type="match status" value="1"/>
</dbReference>
<dbReference type="InterPro" id="IPR007554">
    <property type="entry name" value="Glycerophosphate_synth"/>
</dbReference>
<dbReference type="Proteomes" id="UP000824002">
    <property type="component" value="Unassembled WGS sequence"/>
</dbReference>
<comment type="subcellular location">
    <subcellularLocation>
        <location evidence="1">Cell membrane</location>
        <topology evidence="1">Peripheral membrane protein</topology>
    </subcellularLocation>
</comment>
<keyword evidence="4" id="KW-0808">Transferase</keyword>
<reference evidence="7" key="1">
    <citation type="submission" date="2020-10" db="EMBL/GenBank/DDBJ databases">
        <authorList>
            <person name="Gilroy R."/>
        </authorList>
    </citation>
    <scope>NUCLEOTIDE SEQUENCE</scope>
    <source>
        <strain evidence="7">CHK199-13235</strain>
    </source>
</reference>
<keyword evidence="3" id="KW-1003">Cell membrane</keyword>
<evidence type="ECO:0000256" key="1">
    <source>
        <dbReference type="ARBA" id="ARBA00004202"/>
    </source>
</evidence>
<evidence type="ECO:0000256" key="3">
    <source>
        <dbReference type="ARBA" id="ARBA00022475"/>
    </source>
</evidence>
<dbReference type="EMBL" id="DVJP01000042">
    <property type="protein sequence ID" value="HIS76454.1"/>
    <property type="molecule type" value="Genomic_DNA"/>
</dbReference>
<sequence length="390" mass="44451">MKAKDLVKGCRQLAGKLLTVLNKILPKRKDTILFVGNDGLTDNNRAFYTYLTENGYGKKYRIQCAVKNHESYGYLQKDGVKFLSLKAGVFAYFRAGTVFYCNGAYPIKPSKSQTVVNLWHGTPLKKICKLAPNVAHYDYDYFTYVLAASPMFVPIMAKCFGVPERKVLCCGHARNDILFQKSEDALKKLGLAGDYDKLLLWMPTFRNSFNDYIHDGGCATQTGLPVFETKAQMEEFDRWLREHRMLLAVKLHPMQKLSDIPEFSYQNIRLLTNKDIETRKMQLYELVAHADALVTDYSSIYFDYLLLNRPIGFTCDDMEAYGGNRGFVVDNPLELMPGMKIQNYPEFVAFAEKVFAGDDGFREERERVNNLVNADQDGRSCAHLVSLLGL</sequence>
<protein>
    <submittedName>
        <fullName evidence="7">CDP-glycerol glycerophosphotransferase family protein</fullName>
    </submittedName>
</protein>
<dbReference type="GO" id="GO:0019350">
    <property type="term" value="P:teichoic acid biosynthetic process"/>
    <property type="evidence" value="ECO:0007669"/>
    <property type="project" value="UniProtKB-KW"/>
</dbReference>
<dbReference type="Gene3D" id="3.40.50.12580">
    <property type="match status" value="1"/>
</dbReference>
<keyword evidence="5" id="KW-0777">Teichoic acid biosynthesis</keyword>
<dbReference type="AlphaFoldDB" id="A0A9D1FMV5"/>
<dbReference type="GO" id="GO:0047355">
    <property type="term" value="F:CDP-glycerol glycerophosphotransferase activity"/>
    <property type="evidence" value="ECO:0007669"/>
    <property type="project" value="InterPro"/>
</dbReference>
<evidence type="ECO:0000256" key="4">
    <source>
        <dbReference type="ARBA" id="ARBA00022679"/>
    </source>
</evidence>
<evidence type="ECO:0000313" key="7">
    <source>
        <dbReference type="EMBL" id="HIS76454.1"/>
    </source>
</evidence>
<dbReference type="PANTHER" id="PTHR37316">
    <property type="entry name" value="TEICHOIC ACID GLYCEROL-PHOSPHATE PRIMASE"/>
    <property type="match status" value="1"/>
</dbReference>
<evidence type="ECO:0000256" key="6">
    <source>
        <dbReference type="ARBA" id="ARBA00023136"/>
    </source>
</evidence>
<name>A0A9D1FMV5_9FIRM</name>
<evidence type="ECO:0000256" key="5">
    <source>
        <dbReference type="ARBA" id="ARBA00022944"/>
    </source>
</evidence>
<dbReference type="SUPFAM" id="SSF53756">
    <property type="entry name" value="UDP-Glycosyltransferase/glycogen phosphorylase"/>
    <property type="match status" value="1"/>
</dbReference>
<dbReference type="PANTHER" id="PTHR37316:SF3">
    <property type="entry name" value="TEICHOIC ACID GLYCEROL-PHOSPHATE TRANSFERASE"/>
    <property type="match status" value="1"/>
</dbReference>
<evidence type="ECO:0000313" key="8">
    <source>
        <dbReference type="Proteomes" id="UP000824002"/>
    </source>
</evidence>
<accession>A0A9D1FMV5</accession>
<dbReference type="GO" id="GO:0005886">
    <property type="term" value="C:plasma membrane"/>
    <property type="evidence" value="ECO:0007669"/>
    <property type="project" value="UniProtKB-SubCell"/>
</dbReference>
<dbReference type="InterPro" id="IPR043149">
    <property type="entry name" value="TagF_N"/>
</dbReference>
<proteinExistence type="inferred from homology"/>
<dbReference type="InterPro" id="IPR043148">
    <property type="entry name" value="TagF_C"/>
</dbReference>
<keyword evidence="6" id="KW-0472">Membrane</keyword>
<evidence type="ECO:0000256" key="2">
    <source>
        <dbReference type="ARBA" id="ARBA00010488"/>
    </source>
</evidence>
<gene>
    <name evidence="7" type="ORF">IAB51_06525</name>
</gene>
<organism evidence="7 8">
    <name type="scientific">Candidatus Merdivicinus excrementipullorum</name>
    <dbReference type="NCBI Taxonomy" id="2840867"/>
    <lineage>
        <taxon>Bacteria</taxon>
        <taxon>Bacillati</taxon>
        <taxon>Bacillota</taxon>
        <taxon>Clostridia</taxon>
        <taxon>Eubacteriales</taxon>
        <taxon>Oscillospiraceae</taxon>
        <taxon>Oscillospiraceae incertae sedis</taxon>
        <taxon>Candidatus Merdivicinus</taxon>
    </lineage>
</organism>
<comment type="similarity">
    <text evidence="2">Belongs to the CDP-glycerol glycerophosphotransferase family.</text>
</comment>
<reference evidence="7" key="2">
    <citation type="journal article" date="2021" name="PeerJ">
        <title>Extensive microbial diversity within the chicken gut microbiome revealed by metagenomics and culture.</title>
        <authorList>
            <person name="Gilroy R."/>
            <person name="Ravi A."/>
            <person name="Getino M."/>
            <person name="Pursley I."/>
            <person name="Horton D.L."/>
            <person name="Alikhan N.F."/>
            <person name="Baker D."/>
            <person name="Gharbi K."/>
            <person name="Hall N."/>
            <person name="Watson M."/>
            <person name="Adriaenssens E.M."/>
            <person name="Foster-Nyarko E."/>
            <person name="Jarju S."/>
            <person name="Secka A."/>
            <person name="Antonio M."/>
            <person name="Oren A."/>
            <person name="Chaudhuri R.R."/>
            <person name="La Ragione R."/>
            <person name="Hildebrand F."/>
            <person name="Pallen M.J."/>
        </authorList>
    </citation>
    <scope>NUCLEOTIDE SEQUENCE</scope>
    <source>
        <strain evidence="7">CHK199-13235</strain>
    </source>
</reference>
<comment type="caution">
    <text evidence="7">The sequence shown here is derived from an EMBL/GenBank/DDBJ whole genome shotgun (WGS) entry which is preliminary data.</text>
</comment>
<dbReference type="InterPro" id="IPR051612">
    <property type="entry name" value="Teichoic_Acid_Biosynth"/>
</dbReference>